<gene>
    <name evidence="2" type="ORF">EV147_3142</name>
</gene>
<accession>A0A4V2FH12</accession>
<dbReference type="AlphaFoldDB" id="A0A4V2FH12"/>
<protein>
    <submittedName>
        <fullName evidence="2">Uncharacterized protein</fullName>
    </submittedName>
</protein>
<reference evidence="2 3" key="1">
    <citation type="journal article" date="2015" name="Stand. Genomic Sci.">
        <title>Genomic Encyclopedia of Bacterial and Archaeal Type Strains, Phase III: the genomes of soil and plant-associated and newly described type strains.</title>
        <authorList>
            <person name="Whitman W.B."/>
            <person name="Woyke T."/>
            <person name="Klenk H.P."/>
            <person name="Zhou Y."/>
            <person name="Lilburn T.G."/>
            <person name="Beck B.J."/>
            <person name="De Vos P."/>
            <person name="Vandamme P."/>
            <person name="Eisen J.A."/>
            <person name="Garrity G."/>
            <person name="Hugenholtz P."/>
            <person name="Kyrpides N.C."/>
        </authorList>
    </citation>
    <scope>NUCLEOTIDE SEQUENCE [LARGE SCALE GENOMIC DNA]</scope>
    <source>
        <strain evidence="2 3">ASC-9842</strain>
    </source>
</reference>
<keyword evidence="3" id="KW-1185">Reference proteome</keyword>
<dbReference type="PROSITE" id="PS51257">
    <property type="entry name" value="PROKAR_LIPOPROTEIN"/>
    <property type="match status" value="1"/>
</dbReference>
<evidence type="ECO:0000256" key="1">
    <source>
        <dbReference type="SAM" id="SignalP"/>
    </source>
</evidence>
<comment type="caution">
    <text evidence="2">The sequence shown here is derived from an EMBL/GenBank/DDBJ whole genome shotgun (WGS) entry which is preliminary data.</text>
</comment>
<feature type="signal peptide" evidence="1">
    <location>
        <begin position="1"/>
        <end position="24"/>
    </location>
</feature>
<sequence>MKLDARVVRLGAVALCAMALVACGGDDDKHAGGTSIAPPAPPAPAPTVVTGKVDAPFVAGSTARFVSMGMDTAQGPLNGVTQDTNGAFQTIGAFRSANAAEVGGISGNASFALGSWVGKVVNATTGVEVNAPNAMSYAVFNRSTVARADGTLACTPHITSARIAIGKGESLAGSATMTIAEGVISVSGELAVKQADGNSVPVVLDNRFSRIDSTTYVGLIAPTSKPIEYSLTIGDGANDGHVVVMPWKLNTANGAQYGVAVLDCKRPA</sequence>
<keyword evidence="1" id="KW-0732">Signal</keyword>
<evidence type="ECO:0000313" key="2">
    <source>
        <dbReference type="EMBL" id="RZT38669.1"/>
    </source>
</evidence>
<organism evidence="2 3">
    <name type="scientific">Cupriavidus agavae</name>
    <dbReference type="NCBI Taxonomy" id="1001822"/>
    <lineage>
        <taxon>Bacteria</taxon>
        <taxon>Pseudomonadati</taxon>
        <taxon>Pseudomonadota</taxon>
        <taxon>Betaproteobacteria</taxon>
        <taxon>Burkholderiales</taxon>
        <taxon>Burkholderiaceae</taxon>
        <taxon>Cupriavidus</taxon>
    </lineage>
</organism>
<dbReference type="OrthoDB" id="8964939at2"/>
<name>A0A4V2FH12_9BURK</name>
<evidence type="ECO:0000313" key="3">
    <source>
        <dbReference type="Proteomes" id="UP000291078"/>
    </source>
</evidence>
<proteinExistence type="predicted"/>
<dbReference type="Proteomes" id="UP000291078">
    <property type="component" value="Unassembled WGS sequence"/>
</dbReference>
<feature type="chain" id="PRO_5020322870" evidence="1">
    <location>
        <begin position="25"/>
        <end position="268"/>
    </location>
</feature>
<dbReference type="EMBL" id="SGXM01000003">
    <property type="protein sequence ID" value="RZT38669.1"/>
    <property type="molecule type" value="Genomic_DNA"/>
</dbReference>
<dbReference type="RefSeq" id="WP_130392113.1">
    <property type="nucleotide sequence ID" value="NZ_SGXM01000003.1"/>
</dbReference>